<reference evidence="2 3" key="1">
    <citation type="submission" date="2016-04" db="EMBL/GenBank/DDBJ databases">
        <title>The genome of Intoshia linei affirms orthonectids as highly simplified spiralians.</title>
        <authorList>
            <person name="Mikhailov K.V."/>
            <person name="Slusarev G.S."/>
            <person name="Nikitin M.A."/>
            <person name="Logacheva M.D."/>
            <person name="Penin A."/>
            <person name="Aleoshin V."/>
            <person name="Panchin Y.V."/>
        </authorList>
    </citation>
    <scope>NUCLEOTIDE SEQUENCE [LARGE SCALE GENOMIC DNA]</scope>
    <source>
        <strain evidence="2">Intl2013</strain>
        <tissue evidence="2">Whole animal</tissue>
    </source>
</reference>
<keyword evidence="1" id="KW-0812">Transmembrane</keyword>
<comment type="caution">
    <text evidence="2">The sequence shown here is derived from an EMBL/GenBank/DDBJ whole genome shotgun (WGS) entry which is preliminary data.</text>
</comment>
<keyword evidence="3" id="KW-1185">Reference proteome</keyword>
<protein>
    <submittedName>
        <fullName evidence="2">Uncharacterized protein</fullName>
    </submittedName>
</protein>
<dbReference type="Proteomes" id="UP000078046">
    <property type="component" value="Unassembled WGS sequence"/>
</dbReference>
<sequence length="76" mass="8816">MEVIEDICEIETYPQFYKYLSFFLIFLIVLVFTGIVAVGIKSYANRIDEIPIEYEEVITSTNNDEVDSLDIKTNIN</sequence>
<evidence type="ECO:0000313" key="2">
    <source>
        <dbReference type="EMBL" id="OAF68231.1"/>
    </source>
</evidence>
<dbReference type="AlphaFoldDB" id="A0A177B3P9"/>
<proteinExistence type="predicted"/>
<keyword evidence="1" id="KW-1133">Transmembrane helix</keyword>
<organism evidence="2 3">
    <name type="scientific">Intoshia linei</name>
    <dbReference type="NCBI Taxonomy" id="1819745"/>
    <lineage>
        <taxon>Eukaryota</taxon>
        <taxon>Metazoa</taxon>
        <taxon>Spiralia</taxon>
        <taxon>Lophotrochozoa</taxon>
        <taxon>Mesozoa</taxon>
        <taxon>Orthonectida</taxon>
        <taxon>Rhopaluridae</taxon>
        <taxon>Intoshia</taxon>
    </lineage>
</organism>
<gene>
    <name evidence="2" type="ORF">A3Q56_04021</name>
</gene>
<evidence type="ECO:0000256" key="1">
    <source>
        <dbReference type="SAM" id="Phobius"/>
    </source>
</evidence>
<evidence type="ECO:0000313" key="3">
    <source>
        <dbReference type="Proteomes" id="UP000078046"/>
    </source>
</evidence>
<feature type="transmembrane region" description="Helical" evidence="1">
    <location>
        <begin position="19"/>
        <end position="40"/>
    </location>
</feature>
<keyword evidence="1" id="KW-0472">Membrane</keyword>
<dbReference type="EMBL" id="LWCA01000487">
    <property type="protein sequence ID" value="OAF68231.1"/>
    <property type="molecule type" value="Genomic_DNA"/>
</dbReference>
<name>A0A177B3P9_9BILA</name>
<accession>A0A177B3P9</accession>